<feature type="domain" description="Fungal-type protein kinase" evidence="2">
    <location>
        <begin position="686"/>
        <end position="748"/>
    </location>
</feature>
<comment type="caution">
    <text evidence="3">The sequence shown here is derived from an EMBL/GenBank/DDBJ whole genome shotgun (WGS) entry which is preliminary data.</text>
</comment>
<dbReference type="PANTHER" id="PTHR38248">
    <property type="entry name" value="FUNK1 6"/>
    <property type="match status" value="1"/>
</dbReference>
<evidence type="ECO:0000313" key="4">
    <source>
        <dbReference type="Proteomes" id="UP000308730"/>
    </source>
</evidence>
<feature type="compositionally biased region" description="Acidic residues" evidence="1">
    <location>
        <begin position="899"/>
        <end position="909"/>
    </location>
</feature>
<accession>A0A4V3XER6</accession>
<dbReference type="Pfam" id="PF17667">
    <property type="entry name" value="Pkinase_fungal"/>
    <property type="match status" value="2"/>
</dbReference>
<organism evidence="3 4">
    <name type="scientific">Antrodiella citrinella</name>
    <dbReference type="NCBI Taxonomy" id="2447956"/>
    <lineage>
        <taxon>Eukaryota</taxon>
        <taxon>Fungi</taxon>
        <taxon>Dikarya</taxon>
        <taxon>Basidiomycota</taxon>
        <taxon>Agaricomycotina</taxon>
        <taxon>Agaricomycetes</taxon>
        <taxon>Polyporales</taxon>
        <taxon>Steccherinaceae</taxon>
        <taxon>Antrodiella</taxon>
    </lineage>
</organism>
<dbReference type="InterPro" id="IPR040976">
    <property type="entry name" value="Pkinase_fungal"/>
</dbReference>
<reference evidence="3 4" key="1">
    <citation type="submission" date="2019-02" db="EMBL/GenBank/DDBJ databases">
        <title>Genome sequencing of the rare red list fungi Antrodiella citrinella (Flaviporus citrinellus).</title>
        <authorList>
            <person name="Buettner E."/>
            <person name="Kellner H."/>
        </authorList>
    </citation>
    <scope>NUCLEOTIDE SEQUENCE [LARGE SCALE GENOMIC DNA]</scope>
    <source>
        <strain evidence="3 4">DSM 108506</strain>
    </source>
</reference>
<evidence type="ECO:0000259" key="2">
    <source>
        <dbReference type="Pfam" id="PF17667"/>
    </source>
</evidence>
<evidence type="ECO:0000256" key="1">
    <source>
        <dbReference type="SAM" id="MobiDB-lite"/>
    </source>
</evidence>
<feature type="region of interest" description="Disordered" evidence="1">
    <location>
        <begin position="889"/>
        <end position="924"/>
    </location>
</feature>
<dbReference type="InterPro" id="IPR011009">
    <property type="entry name" value="Kinase-like_dom_sf"/>
</dbReference>
<dbReference type="OrthoDB" id="3185297at2759"/>
<dbReference type="AlphaFoldDB" id="A0A4V3XER6"/>
<keyword evidence="4" id="KW-1185">Reference proteome</keyword>
<dbReference type="Proteomes" id="UP000308730">
    <property type="component" value="Unassembled WGS sequence"/>
</dbReference>
<feature type="domain" description="Fungal-type protein kinase" evidence="2">
    <location>
        <begin position="223"/>
        <end position="584"/>
    </location>
</feature>
<dbReference type="PANTHER" id="PTHR38248:SF2">
    <property type="entry name" value="FUNK1 11"/>
    <property type="match status" value="1"/>
</dbReference>
<dbReference type="EMBL" id="SGPM01000912">
    <property type="protein sequence ID" value="THH14623.1"/>
    <property type="molecule type" value="Genomic_DNA"/>
</dbReference>
<name>A0A4V3XER6_9APHY</name>
<dbReference type="SUPFAM" id="SSF56112">
    <property type="entry name" value="Protein kinase-like (PK-like)"/>
    <property type="match status" value="1"/>
</dbReference>
<evidence type="ECO:0000313" key="3">
    <source>
        <dbReference type="EMBL" id="THH14623.1"/>
    </source>
</evidence>
<sequence>MLEGLRIVDTDLFLRTFLNVSASDVSSVASALDDHPTSGQSVTGTKLNVYRQFVENANTILGAYDGDALNVHSYWRTFGSRQRPASAACVLGDLHARFRAKRLIVELEYVEDSDDESQADKLLSLVRAALEFASKLCARRIVVNKLLEDIRDLNARIRGDNGMVHDQLVQTGHILTRLLREESGDSAHVPPVPLTAPMSYWVKHIKVLIELLWLRRMKEEENLTLEDDSPSWIRVNTPVAIRQKNSESGSQYDEGSMRLCREMQAVLRTQLDRHFVFGLLLKRRGLRVFYGDRSGFLRTDSWIDVRTQDDKFIQVVLALSALHPRMLGWDQSMKLYRNPSPGVHEFCYTTDPKIQLEDFGPSPSHTRWAIFVPDDDTSARGAWYLTIQHTNFQWESSVIGPASMNWTVRKLNSDMTDVTEGPPLALTLSWIRSTSPTEQELHGPTPTDHVGVILSSVKSGFVDSDGFSAHDTQSLRRDVQVTEAPRHRWEKAPAPVEPRVLVKTLSHTLGWPVKFFADLTELVRTIRDALQGHHNLYFKNGVLHRNITPDNILICPTDSESSDPDLAVRTSGCLVDLDHAKQSLQRIKYDPRGLDIGDERRKFIQSELSNHTGLDSKLDDIWRRCQGNKIETCILACQFETIEKSCSDFDKVMDALCFPSEEQYRRWLDESQSISRPPSWKDVFSGGPERTGTYLFMSYEVLFGEAYPRGMSDDYPHRNRPDIGKTGTPIHSAIHDLESFFWVLVYQCFVRNGPGGRRRREVMPGRSMTTRLNALFNNKNPVQKLKLFKYPDLFERDVVPDFHPYFNRLKPLVLEWWHLLICTYRTYDDVTQGLIHDKILGLLDKHLDGIVSGEPDEAEMSPKAIRREQAELRRREDECNQLAISTLWDGPSEVNAEGQDQDVDLDSSGDESSPGGDINEYLED</sequence>
<gene>
    <name evidence="3" type="ORF">EUX98_g9585</name>
</gene>
<protein>
    <recommendedName>
        <fullName evidence="2">Fungal-type protein kinase domain-containing protein</fullName>
    </recommendedName>
</protein>
<proteinExistence type="predicted"/>